<dbReference type="SUPFAM" id="SSF47473">
    <property type="entry name" value="EF-hand"/>
    <property type="match status" value="1"/>
</dbReference>
<accession>A0AAV7GL78</accession>
<reference evidence="2 3" key="1">
    <citation type="journal article" date="2021" name="Hortic Res">
        <title>Chromosome-scale assembly of the Dendrobium chrysotoxum genome enhances the understanding of orchid evolution.</title>
        <authorList>
            <person name="Zhang Y."/>
            <person name="Zhang G.Q."/>
            <person name="Zhang D."/>
            <person name="Liu X.D."/>
            <person name="Xu X.Y."/>
            <person name="Sun W.H."/>
            <person name="Yu X."/>
            <person name="Zhu X."/>
            <person name="Wang Z.W."/>
            <person name="Zhao X."/>
            <person name="Zhong W.Y."/>
            <person name="Chen H."/>
            <person name="Yin W.L."/>
            <person name="Huang T."/>
            <person name="Niu S.C."/>
            <person name="Liu Z.J."/>
        </authorList>
    </citation>
    <scope>NUCLEOTIDE SEQUENCE [LARGE SCALE GENOMIC DNA]</scope>
    <source>
        <strain evidence="2">Lindl</strain>
    </source>
</reference>
<keyword evidence="3" id="KW-1185">Reference proteome</keyword>
<comment type="caution">
    <text evidence="2">The sequence shown here is derived from an EMBL/GenBank/DDBJ whole genome shotgun (WGS) entry which is preliminary data.</text>
</comment>
<dbReference type="InterPro" id="IPR002048">
    <property type="entry name" value="EF_hand_dom"/>
</dbReference>
<proteinExistence type="predicted"/>
<dbReference type="GO" id="GO:0005509">
    <property type="term" value="F:calcium ion binding"/>
    <property type="evidence" value="ECO:0007669"/>
    <property type="project" value="InterPro"/>
</dbReference>
<evidence type="ECO:0000256" key="1">
    <source>
        <dbReference type="SAM" id="MobiDB-lite"/>
    </source>
</evidence>
<dbReference type="InterPro" id="IPR011992">
    <property type="entry name" value="EF-hand-dom_pair"/>
</dbReference>
<dbReference type="Gene3D" id="1.10.238.10">
    <property type="entry name" value="EF-hand"/>
    <property type="match status" value="2"/>
</dbReference>
<dbReference type="CDD" id="cd00051">
    <property type="entry name" value="EFh"/>
    <property type="match status" value="1"/>
</dbReference>
<feature type="region of interest" description="Disordered" evidence="1">
    <location>
        <begin position="277"/>
        <end position="301"/>
    </location>
</feature>
<organism evidence="2 3">
    <name type="scientific">Dendrobium chrysotoxum</name>
    <name type="common">Orchid</name>
    <dbReference type="NCBI Taxonomy" id="161865"/>
    <lineage>
        <taxon>Eukaryota</taxon>
        <taxon>Viridiplantae</taxon>
        <taxon>Streptophyta</taxon>
        <taxon>Embryophyta</taxon>
        <taxon>Tracheophyta</taxon>
        <taxon>Spermatophyta</taxon>
        <taxon>Magnoliopsida</taxon>
        <taxon>Liliopsida</taxon>
        <taxon>Asparagales</taxon>
        <taxon>Orchidaceae</taxon>
        <taxon>Epidendroideae</taxon>
        <taxon>Malaxideae</taxon>
        <taxon>Dendrobiinae</taxon>
        <taxon>Dendrobium</taxon>
    </lineage>
</organism>
<protein>
    <recommendedName>
        <fullName evidence="4">Calmodulin</fullName>
    </recommendedName>
</protein>
<evidence type="ECO:0000313" key="3">
    <source>
        <dbReference type="Proteomes" id="UP000775213"/>
    </source>
</evidence>
<evidence type="ECO:0000313" key="2">
    <source>
        <dbReference type="EMBL" id="KAH0457306.1"/>
    </source>
</evidence>
<dbReference type="EMBL" id="JAGFBR010000012">
    <property type="protein sequence ID" value="KAH0457306.1"/>
    <property type="molecule type" value="Genomic_DNA"/>
</dbReference>
<name>A0AAV7GL78_DENCH</name>
<evidence type="ECO:0008006" key="4">
    <source>
        <dbReference type="Google" id="ProtNLM"/>
    </source>
</evidence>
<sequence>MSLSSDLASSTAFAPVPERSKAGYECSTACDMPSNSSTLSRSESGVRSVSSNNNALFDSRACFHKDIILGLDTTLLKLPNYRLKIVRREKKYSSIITYEGLKTGLARLGSKLSKNEVKQLMEATDVDGNGTIDYIKFITPTMHKHKLKRDDNLYSGFQYFDNDYSGDVASVSLVRQPSHPRHGVSRCLAITASLVSGVITSGSSAVRSNDGSSEVAAGAPQSEIQNFYLSRLDPGQLGFDPNPTRRSVLTPPRTAKGLGQLSHCFINVLYCLDQDSDKEKREARNRASGVVGRRQKNEINP</sequence>
<dbReference type="Proteomes" id="UP000775213">
    <property type="component" value="Unassembled WGS sequence"/>
</dbReference>
<dbReference type="AlphaFoldDB" id="A0AAV7GL78"/>
<gene>
    <name evidence="2" type="ORF">IEQ34_012621</name>
</gene>